<dbReference type="InterPro" id="IPR011990">
    <property type="entry name" value="TPR-like_helical_dom_sf"/>
</dbReference>
<gene>
    <name evidence="2" type="ORF">HLUCCX10_14690</name>
</gene>
<organism evidence="2 3">
    <name type="scientific">Algoriphagus marincola HL-49</name>
    <dbReference type="NCBI Taxonomy" id="1305737"/>
    <lineage>
        <taxon>Bacteria</taxon>
        <taxon>Pseudomonadati</taxon>
        <taxon>Bacteroidota</taxon>
        <taxon>Cytophagia</taxon>
        <taxon>Cytophagales</taxon>
        <taxon>Cyclobacteriaceae</taxon>
        <taxon>Algoriphagus</taxon>
    </lineage>
</organism>
<keyword evidence="1" id="KW-0732">Signal</keyword>
<dbReference type="STRING" id="1305737.GCA_000526355_03119"/>
<dbReference type="Gene3D" id="1.25.40.10">
    <property type="entry name" value="Tetratricopeptide repeat domain"/>
    <property type="match status" value="1"/>
</dbReference>
<evidence type="ECO:0008006" key="4">
    <source>
        <dbReference type="Google" id="ProtNLM"/>
    </source>
</evidence>
<dbReference type="eggNOG" id="ENOG502ZB91">
    <property type="taxonomic scope" value="Bacteria"/>
</dbReference>
<proteinExistence type="predicted"/>
<dbReference type="OrthoDB" id="1150971at2"/>
<accession>A0A0P7Y603</accession>
<evidence type="ECO:0000313" key="3">
    <source>
        <dbReference type="Proteomes" id="UP000050421"/>
    </source>
</evidence>
<dbReference type="EMBL" id="LJXT01000113">
    <property type="protein sequence ID" value="KPQ12838.1"/>
    <property type="molecule type" value="Genomic_DNA"/>
</dbReference>
<evidence type="ECO:0000313" key="2">
    <source>
        <dbReference type="EMBL" id="KPQ12838.1"/>
    </source>
</evidence>
<feature type="chain" id="PRO_5006145991" description="Tetratricopeptide repeat" evidence="1">
    <location>
        <begin position="19"/>
        <end position="214"/>
    </location>
</feature>
<reference evidence="2 3" key="1">
    <citation type="submission" date="2015-09" db="EMBL/GenBank/DDBJ databases">
        <title>Identification and resolution of microdiversity through metagenomic sequencing of parallel consortia.</title>
        <authorList>
            <person name="Nelson W.C."/>
            <person name="Romine M.F."/>
            <person name="Lindemann S.R."/>
        </authorList>
    </citation>
    <scope>NUCLEOTIDE SEQUENCE [LARGE SCALE GENOMIC DNA]</scope>
    <source>
        <strain evidence="2">HL-49</strain>
    </source>
</reference>
<dbReference type="AlphaFoldDB" id="A0A0P7Y603"/>
<name>A0A0P7Y603_9BACT</name>
<protein>
    <recommendedName>
        <fullName evidence="4">Tetratricopeptide repeat</fullName>
    </recommendedName>
</protein>
<dbReference type="PATRIC" id="fig|1305737.6.peg.3686"/>
<dbReference type="Proteomes" id="UP000050421">
    <property type="component" value="Unassembled WGS sequence"/>
</dbReference>
<dbReference type="SUPFAM" id="SSF48452">
    <property type="entry name" value="TPR-like"/>
    <property type="match status" value="1"/>
</dbReference>
<sequence length="214" mass="23794">MKILNLIFVFFISLSAFSQSNGAFETAVKSQIQAMGQIDNPESAQEVSNSFLRISEVESGEWLPLYYAALTKIETAFRFDVDKDAYFDEAIELVQKAREISPNNSELTALHGYALMGKVSVDPVSRGQNLSPQVMQLYGTAINQDRANPRAVVLMAQMELGMAEFFGQGPEKACGMARMADELFRKESQKVDENYLLPTWGANTAKALIENCQQ</sequence>
<comment type="caution">
    <text evidence="2">The sequence shown here is derived from an EMBL/GenBank/DDBJ whole genome shotgun (WGS) entry which is preliminary data.</text>
</comment>
<feature type="signal peptide" evidence="1">
    <location>
        <begin position="1"/>
        <end position="18"/>
    </location>
</feature>
<evidence type="ECO:0000256" key="1">
    <source>
        <dbReference type="SAM" id="SignalP"/>
    </source>
</evidence>